<evidence type="ECO:0000313" key="6">
    <source>
        <dbReference type="Proteomes" id="UP000298602"/>
    </source>
</evidence>
<sequence length="395" mass="45612">MLKKEDWMEIRAQVEKGVYKKDIAESLGVHPKTISRALSRGGVPSGKRPGARVSKLDPFKPLIDQLLRDGVWNAMVILREIEQRGYTGGTTILREYISPRRPMRQSRATVRFETDPGVQMQNDWGELTTEVAEIPQKVYFSVNTLGFSRRLFFWCAPRNDAEHTYEGIIRAFEYFGGVVIEVLVDNQKATVIVHRIGESVRFNERFIDLAGHYGFTPRACRPRRARTKGKDERMVGYIKHNFFVRYRKFESFAQMNALAEKWLTEETDQRLHGTVKEIVAERFSREAPHLRPLPALRYDTSYLEHRCVHWDGFIDVLGNRYSVPSQLCGQTVRVRIGLDGTLRVYAEETLVAEHTLRSAAEGWGSVAAHHAQLWQEALQVERRDLSIYEEASRWS</sequence>
<dbReference type="RefSeq" id="WP_137423332.1">
    <property type="nucleotide sequence ID" value="NZ_CP040098.1"/>
</dbReference>
<dbReference type="KEGG" id="dax:FDQ92_04750"/>
<dbReference type="Proteomes" id="UP000298602">
    <property type="component" value="Chromosome"/>
</dbReference>
<keyword evidence="6" id="KW-1185">Reference proteome</keyword>
<dbReference type="InterPro" id="IPR001584">
    <property type="entry name" value="Integrase_cat-core"/>
</dbReference>
<reference evidence="4 6" key="2">
    <citation type="submission" date="2019-05" db="EMBL/GenBank/DDBJ databases">
        <authorList>
            <person name="Suflita J.M."/>
            <person name="Marks C.R."/>
        </authorList>
    </citation>
    <scope>NUCLEOTIDE SEQUENCE [LARGE SCALE GENOMIC DNA]</scope>
    <source>
        <strain evidence="4 6">ALDC</strain>
    </source>
</reference>
<proteinExistence type="inferred from homology"/>
<gene>
    <name evidence="3" type="ORF">FDQ92_03715</name>
    <name evidence="4" type="ORF">FDQ92_04750</name>
    <name evidence="5" type="ORF">FDQ92_11645</name>
</gene>
<dbReference type="OrthoDB" id="9798623at2"/>
<evidence type="ECO:0000259" key="2">
    <source>
        <dbReference type="PROSITE" id="PS50994"/>
    </source>
</evidence>
<dbReference type="KEGG" id="dax:FDQ92_11645"/>
<reference evidence="4 6" key="1">
    <citation type="submission" date="2019-05" db="EMBL/GenBank/DDBJ databases">
        <title>The Complete Genome Sequence of the n-alkane-degrading Desulfoglaeba alkanexedens ALDC reveals multiple alkylsuccinate synthase gene clusters.</title>
        <authorList>
            <person name="Callaghan A.V."/>
            <person name="Davidova I.A."/>
            <person name="Duncan K.E."/>
            <person name="Morris B."/>
            <person name="McInerney M.J."/>
        </authorList>
    </citation>
    <scope>NUCLEOTIDE SEQUENCE [LARGE SCALE GENOMIC DNA]</scope>
    <source>
        <strain evidence="4 6">ALDC</strain>
    </source>
</reference>
<dbReference type="AlphaFoldDB" id="A0A4P8L3I2"/>
<dbReference type="NCBIfam" id="NF033546">
    <property type="entry name" value="transpos_IS21"/>
    <property type="match status" value="1"/>
</dbReference>
<dbReference type="PANTHER" id="PTHR35004:SF7">
    <property type="entry name" value="INTEGRASE PROTEIN"/>
    <property type="match status" value="1"/>
</dbReference>
<protein>
    <submittedName>
        <fullName evidence="4">IS21 family transposase</fullName>
    </submittedName>
</protein>
<accession>A0A4P8L3I2</accession>
<dbReference type="GO" id="GO:0003676">
    <property type="term" value="F:nucleic acid binding"/>
    <property type="evidence" value="ECO:0007669"/>
    <property type="project" value="InterPro"/>
</dbReference>
<dbReference type="InterPro" id="IPR012337">
    <property type="entry name" value="RNaseH-like_sf"/>
</dbReference>
<evidence type="ECO:0000256" key="1">
    <source>
        <dbReference type="ARBA" id="ARBA00009277"/>
    </source>
</evidence>
<dbReference type="PANTHER" id="PTHR35004">
    <property type="entry name" value="TRANSPOSASE RV3428C-RELATED"/>
    <property type="match status" value="1"/>
</dbReference>
<dbReference type="Pfam" id="PF00665">
    <property type="entry name" value="rve"/>
    <property type="match status" value="1"/>
</dbReference>
<dbReference type="EMBL" id="CP040098">
    <property type="protein sequence ID" value="QCQ22767.1"/>
    <property type="molecule type" value="Genomic_DNA"/>
</dbReference>
<dbReference type="InterPro" id="IPR036397">
    <property type="entry name" value="RNaseH_sf"/>
</dbReference>
<dbReference type="Pfam" id="PF22483">
    <property type="entry name" value="Mu-transpos_C_2"/>
    <property type="match status" value="1"/>
</dbReference>
<dbReference type="KEGG" id="dax:FDQ92_03715"/>
<dbReference type="EMBL" id="CP040098">
    <property type="protein sequence ID" value="QCQ21545.1"/>
    <property type="molecule type" value="Genomic_DNA"/>
</dbReference>
<dbReference type="InterPro" id="IPR054353">
    <property type="entry name" value="IstA-like_C"/>
</dbReference>
<name>A0A4P8L3I2_9BACT</name>
<dbReference type="EMBL" id="CP040098">
    <property type="protein sequence ID" value="QCQ21363.1"/>
    <property type="molecule type" value="Genomic_DNA"/>
</dbReference>
<feature type="domain" description="Integrase catalytic" evidence="2">
    <location>
        <begin position="112"/>
        <end position="287"/>
    </location>
</feature>
<dbReference type="GO" id="GO:0015074">
    <property type="term" value="P:DNA integration"/>
    <property type="evidence" value="ECO:0007669"/>
    <property type="project" value="InterPro"/>
</dbReference>
<evidence type="ECO:0000313" key="3">
    <source>
        <dbReference type="EMBL" id="QCQ21363.1"/>
    </source>
</evidence>
<evidence type="ECO:0000313" key="5">
    <source>
        <dbReference type="EMBL" id="QCQ22767.1"/>
    </source>
</evidence>
<evidence type="ECO:0000313" key="4">
    <source>
        <dbReference type="EMBL" id="QCQ21545.1"/>
    </source>
</evidence>
<organism evidence="4 6">
    <name type="scientific">Desulfoglaeba alkanexedens ALDC</name>
    <dbReference type="NCBI Taxonomy" id="980445"/>
    <lineage>
        <taxon>Bacteria</taxon>
        <taxon>Pseudomonadati</taxon>
        <taxon>Thermodesulfobacteriota</taxon>
        <taxon>Syntrophobacteria</taxon>
        <taxon>Syntrophobacterales</taxon>
        <taxon>Syntrophobacteraceae</taxon>
        <taxon>Desulfoglaeba</taxon>
    </lineage>
</organism>
<comment type="similarity">
    <text evidence="1">Belongs to the transposase IS21/IS408/IS1162 family.</text>
</comment>
<dbReference type="SUPFAM" id="SSF53098">
    <property type="entry name" value="Ribonuclease H-like"/>
    <property type="match status" value="1"/>
</dbReference>
<dbReference type="PROSITE" id="PS50994">
    <property type="entry name" value="INTEGRASE"/>
    <property type="match status" value="1"/>
</dbReference>
<dbReference type="Gene3D" id="3.30.420.10">
    <property type="entry name" value="Ribonuclease H-like superfamily/Ribonuclease H"/>
    <property type="match status" value="1"/>
</dbReference>